<reference evidence="2" key="1">
    <citation type="submission" date="2021-01" db="EMBL/GenBank/DDBJ databases">
        <authorList>
            <person name="Li R."/>
            <person name="Bekaert M."/>
        </authorList>
    </citation>
    <scope>NUCLEOTIDE SEQUENCE</scope>
    <source>
        <strain evidence="2">Farmed</strain>
    </source>
</reference>
<name>A0A812D2V9_ACAPH</name>
<keyword evidence="1" id="KW-1133">Transmembrane helix</keyword>
<dbReference type="EMBL" id="CAHIKZ030002447">
    <property type="protein sequence ID" value="CAE1287206.1"/>
    <property type="molecule type" value="Genomic_DNA"/>
</dbReference>
<evidence type="ECO:0000313" key="2">
    <source>
        <dbReference type="EMBL" id="CAE1287206.1"/>
    </source>
</evidence>
<accession>A0A812D2V9</accession>
<keyword evidence="1" id="KW-0812">Transmembrane</keyword>
<organism evidence="2 3">
    <name type="scientific">Acanthosepion pharaonis</name>
    <name type="common">Pharaoh cuttlefish</name>
    <name type="synonym">Sepia pharaonis</name>
    <dbReference type="NCBI Taxonomy" id="158019"/>
    <lineage>
        <taxon>Eukaryota</taxon>
        <taxon>Metazoa</taxon>
        <taxon>Spiralia</taxon>
        <taxon>Lophotrochozoa</taxon>
        <taxon>Mollusca</taxon>
        <taxon>Cephalopoda</taxon>
        <taxon>Coleoidea</taxon>
        <taxon>Decapodiformes</taxon>
        <taxon>Sepiida</taxon>
        <taxon>Sepiina</taxon>
        <taxon>Sepiidae</taxon>
        <taxon>Acanthosepion</taxon>
    </lineage>
</organism>
<feature type="transmembrane region" description="Helical" evidence="1">
    <location>
        <begin position="205"/>
        <end position="225"/>
    </location>
</feature>
<protein>
    <submittedName>
        <fullName evidence="2">DRD5</fullName>
    </submittedName>
</protein>
<evidence type="ECO:0000313" key="3">
    <source>
        <dbReference type="Proteomes" id="UP000597762"/>
    </source>
</evidence>
<comment type="caution">
    <text evidence="2">The sequence shown here is derived from an EMBL/GenBank/DDBJ whole genome shotgun (WGS) entry which is preliminary data.</text>
</comment>
<proteinExistence type="predicted"/>
<dbReference type="AlphaFoldDB" id="A0A812D2V9"/>
<feature type="transmembrane region" description="Helical" evidence="1">
    <location>
        <begin position="172"/>
        <end position="193"/>
    </location>
</feature>
<dbReference type="Proteomes" id="UP000597762">
    <property type="component" value="Unassembled WGS sequence"/>
</dbReference>
<sequence>MAACVITCTDCINSYLIYSPLYTSLQSISLYLDLLFFFSTCLFYESFSTFKCLSYFANLSVCCWLDFFRLLPPPPPSSPCYSKHTWRPSPTIHQFTSIINQLPQSFYLFSNSFSLHRIQPFTSPRFARHLQFLSLLLPSFCFTKLISFDICLSPFLPDPFQAFFISFLPDPFLAFFISFLLDPFLAFFISFLLDPFLAFLLDPFLAFFISFLLDPFLAVFISLILF</sequence>
<gene>
    <name evidence="2" type="ORF">SPHA_46431</name>
</gene>
<evidence type="ECO:0000256" key="1">
    <source>
        <dbReference type="SAM" id="Phobius"/>
    </source>
</evidence>
<keyword evidence="3" id="KW-1185">Reference proteome</keyword>
<keyword evidence="1" id="KW-0472">Membrane</keyword>